<evidence type="ECO:0000313" key="2">
    <source>
        <dbReference type="EMBL" id="KJH71764.1"/>
    </source>
</evidence>
<keyword evidence="3" id="KW-1185">Reference proteome</keyword>
<dbReference type="AlphaFoldDB" id="A0A0D8ZTI1"/>
<comment type="caution">
    <text evidence="2">The sequence shown here is derived from an EMBL/GenBank/DDBJ whole genome shotgun (WGS) entry which is preliminary data.</text>
</comment>
<dbReference type="Proteomes" id="UP000032452">
    <property type="component" value="Unassembled WGS sequence"/>
</dbReference>
<evidence type="ECO:0000256" key="1">
    <source>
        <dbReference type="SAM" id="Coils"/>
    </source>
</evidence>
<accession>A0A0D8ZTI1</accession>
<proteinExistence type="predicted"/>
<gene>
    <name evidence="2" type="ORF">UH38_10225</name>
</gene>
<dbReference type="RefSeq" id="WP_045054566.1">
    <property type="nucleotide sequence ID" value="NZ_CAWMDP010000042.1"/>
</dbReference>
<dbReference type="STRING" id="1618023.UH38_10225"/>
<sequence length="183" mass="20286">MNKVFIFGQNPLLAQVIASWAQTKDFLTKTADSFQETTSDAMANAIASSTYNWLQTHPVAARLFHALLWAIDRPIISLCLLLVAIAVASSIVKAINRLLELAGLSLLKAPFQLVKLSWQGSITTINRWFVRQNTSDSALVGNSKQQKIGAITTRIKELQQEHNELMQELIALLAAEEVNKRAD</sequence>
<protein>
    <submittedName>
        <fullName evidence="2">Uncharacterized protein</fullName>
    </submittedName>
</protein>
<dbReference type="EMBL" id="JYON01000009">
    <property type="protein sequence ID" value="KJH71764.1"/>
    <property type="molecule type" value="Genomic_DNA"/>
</dbReference>
<organism evidence="2 3">
    <name type="scientific">Aliterella atlantica CENA595</name>
    <dbReference type="NCBI Taxonomy" id="1618023"/>
    <lineage>
        <taxon>Bacteria</taxon>
        <taxon>Bacillati</taxon>
        <taxon>Cyanobacteriota</taxon>
        <taxon>Cyanophyceae</taxon>
        <taxon>Chroococcidiopsidales</taxon>
        <taxon>Aliterellaceae</taxon>
        <taxon>Aliterella</taxon>
    </lineage>
</organism>
<evidence type="ECO:0000313" key="3">
    <source>
        <dbReference type="Proteomes" id="UP000032452"/>
    </source>
</evidence>
<reference evidence="2 3" key="1">
    <citation type="submission" date="2015-02" db="EMBL/GenBank/DDBJ databases">
        <title>Draft genome of a novel marine cyanobacterium (Chroococcales) isolated from South Atlantic Ocean.</title>
        <authorList>
            <person name="Rigonato J."/>
            <person name="Alvarenga D.O."/>
            <person name="Branco L.H."/>
            <person name="Varani A.M."/>
            <person name="Brandini F.P."/>
            <person name="Fiore M.F."/>
        </authorList>
    </citation>
    <scope>NUCLEOTIDE SEQUENCE [LARGE SCALE GENOMIC DNA]</scope>
    <source>
        <strain evidence="2 3">CENA595</strain>
    </source>
</reference>
<name>A0A0D8ZTI1_9CYAN</name>
<feature type="coiled-coil region" evidence="1">
    <location>
        <begin position="148"/>
        <end position="175"/>
    </location>
</feature>
<keyword evidence="1" id="KW-0175">Coiled coil</keyword>